<gene>
    <name evidence="1" type="ORF">A2161_18140</name>
</gene>
<reference evidence="1 2" key="1">
    <citation type="journal article" date="2016" name="Nat. Commun.">
        <title>Thousands of microbial genomes shed light on interconnected biogeochemical processes in an aquifer system.</title>
        <authorList>
            <person name="Anantharaman K."/>
            <person name="Brown C.T."/>
            <person name="Hug L.A."/>
            <person name="Sharon I."/>
            <person name="Castelle C.J."/>
            <person name="Probst A.J."/>
            <person name="Thomas B.C."/>
            <person name="Singh A."/>
            <person name="Wilkins M.J."/>
            <person name="Karaoz U."/>
            <person name="Brodie E.L."/>
            <person name="Williams K.H."/>
            <person name="Hubbard S.S."/>
            <person name="Banfield J.F."/>
        </authorList>
    </citation>
    <scope>NUCLEOTIDE SEQUENCE [LARGE SCALE GENOMIC DNA]</scope>
</reference>
<evidence type="ECO:0000313" key="2">
    <source>
        <dbReference type="Proteomes" id="UP000179266"/>
    </source>
</evidence>
<comment type="caution">
    <text evidence="1">The sequence shown here is derived from an EMBL/GenBank/DDBJ whole genome shotgun (WGS) entry which is preliminary data.</text>
</comment>
<name>A0A1F7RRD9_9BACT</name>
<protein>
    <recommendedName>
        <fullName evidence="3">Membrane protein insertion efficiency factor YidD</fullName>
    </recommendedName>
</protein>
<organism evidence="1 2">
    <name type="scientific">Candidatus Schekmanbacteria bacterium RBG_13_48_7</name>
    <dbReference type="NCBI Taxonomy" id="1817878"/>
    <lineage>
        <taxon>Bacteria</taxon>
        <taxon>Candidatus Schekmaniibacteriota</taxon>
    </lineage>
</organism>
<dbReference type="PANTHER" id="PTHR33383">
    <property type="entry name" value="MEMBRANE PROTEIN INSERTION EFFICIENCY FACTOR-RELATED"/>
    <property type="match status" value="1"/>
</dbReference>
<proteinExistence type="predicted"/>
<dbReference type="SMART" id="SM01234">
    <property type="entry name" value="Haemolytic"/>
    <property type="match status" value="1"/>
</dbReference>
<evidence type="ECO:0000313" key="1">
    <source>
        <dbReference type="EMBL" id="OGL43910.1"/>
    </source>
</evidence>
<dbReference type="Pfam" id="PF01809">
    <property type="entry name" value="YidD"/>
    <property type="match status" value="1"/>
</dbReference>
<dbReference type="AlphaFoldDB" id="A0A1F7RRD9"/>
<dbReference type="NCBIfam" id="TIGR00278">
    <property type="entry name" value="membrane protein insertion efficiency factor YidD"/>
    <property type="match status" value="1"/>
</dbReference>
<evidence type="ECO:0008006" key="3">
    <source>
        <dbReference type="Google" id="ProtNLM"/>
    </source>
</evidence>
<accession>A0A1F7RRD9</accession>
<dbReference type="EMBL" id="MGDD01000249">
    <property type="protein sequence ID" value="OGL43910.1"/>
    <property type="molecule type" value="Genomic_DNA"/>
</dbReference>
<dbReference type="InterPro" id="IPR002696">
    <property type="entry name" value="Membr_insert_effic_factor_YidD"/>
</dbReference>
<dbReference type="Proteomes" id="UP000179266">
    <property type="component" value="Unassembled WGS sequence"/>
</dbReference>
<sequence>MMISPKLKYFIFFFIYSIGIMHSIAAMEPPWDWNNATVSQNKSGGSDLPSTSTLQLFSNHGIKFFQRYVSPADGPRCNFYPSCSEYCKLAIQKHGFIIGIILFNERFMRDHGFDLKHYPVIWIGGQVIYYDSVEMNDFWWKCSNKSSSSNKPTCSNSK</sequence>
<dbReference type="PANTHER" id="PTHR33383:SF1">
    <property type="entry name" value="MEMBRANE PROTEIN INSERTION EFFICIENCY FACTOR-RELATED"/>
    <property type="match status" value="1"/>
</dbReference>